<keyword evidence="14 16" id="KW-0472">Membrane</keyword>
<dbReference type="SUPFAM" id="SSF81665">
    <property type="entry name" value="Calcium ATPase, transmembrane domain M"/>
    <property type="match status" value="1"/>
</dbReference>
<dbReference type="EMBL" id="KV010204">
    <property type="protein sequence ID" value="KZV28017.1"/>
    <property type="molecule type" value="Genomic_DNA"/>
</dbReference>
<evidence type="ECO:0000256" key="7">
    <source>
        <dbReference type="ARBA" id="ARBA00022741"/>
    </source>
</evidence>
<sequence>MVTGDNLQTAKAIALECAILGSNEDVFEPNIIEGKDFRNLTETQRLEMADKISVMARSSPNDKLLLVQALRKRGHVVAVTGDGTNDAPALHEACFFNIGLAMGVQGTEVAKESSDIIILDDNFASVVKVVRWGRSVYANIQKFIQFQLTVNVAALTINVVAAVSSGNVPLNAVQLLWVNLIMDTLGALALATEAPTDHLMHMKPVGRREPLITNIMWRNLLIQALYQVTVLLVLNFRGRSILNLEHETNDHAFKVKNTLIFNAFVLCQIFNEFNARKPDEMNVWSGLTKNHLFMGIIALEVVLQVIIIFYLEKFASTVRLSWKLWLVSIGIGFVSWPLAILGKLIRVPDKHFHEYFKIKSDQQRTPSGGTRLLFIH</sequence>
<keyword evidence="13" id="KW-0406">Ion transport</keyword>
<evidence type="ECO:0000256" key="2">
    <source>
        <dbReference type="ARBA" id="ARBA00012790"/>
    </source>
</evidence>
<comment type="catalytic activity">
    <reaction evidence="15">
        <text>Ca(2+)(in) + ATP + H2O = Ca(2+)(out) + ADP + phosphate + H(+)</text>
        <dbReference type="Rhea" id="RHEA:18105"/>
        <dbReference type="ChEBI" id="CHEBI:15377"/>
        <dbReference type="ChEBI" id="CHEBI:15378"/>
        <dbReference type="ChEBI" id="CHEBI:29108"/>
        <dbReference type="ChEBI" id="CHEBI:30616"/>
        <dbReference type="ChEBI" id="CHEBI:43474"/>
        <dbReference type="ChEBI" id="CHEBI:456216"/>
        <dbReference type="EC" id="7.2.2.10"/>
    </reaction>
</comment>
<gene>
    <name evidence="18" type="ORF">F511_35135</name>
</gene>
<dbReference type="GO" id="GO:0005388">
    <property type="term" value="F:P-type calcium transporter activity"/>
    <property type="evidence" value="ECO:0007669"/>
    <property type="project" value="UniProtKB-EC"/>
</dbReference>
<dbReference type="PANTHER" id="PTHR24093:SF369">
    <property type="entry name" value="CALCIUM-TRANSPORTING ATPASE"/>
    <property type="match status" value="1"/>
</dbReference>
<dbReference type="EC" id="7.2.2.10" evidence="2"/>
<dbReference type="SUPFAM" id="SSF56784">
    <property type="entry name" value="HAD-like"/>
    <property type="match status" value="1"/>
</dbReference>
<keyword evidence="12 16" id="KW-1133">Transmembrane helix</keyword>
<evidence type="ECO:0000256" key="16">
    <source>
        <dbReference type="SAM" id="Phobius"/>
    </source>
</evidence>
<organism evidence="18 19">
    <name type="scientific">Dorcoceras hygrometricum</name>
    <dbReference type="NCBI Taxonomy" id="472368"/>
    <lineage>
        <taxon>Eukaryota</taxon>
        <taxon>Viridiplantae</taxon>
        <taxon>Streptophyta</taxon>
        <taxon>Embryophyta</taxon>
        <taxon>Tracheophyta</taxon>
        <taxon>Spermatophyta</taxon>
        <taxon>Magnoliopsida</taxon>
        <taxon>eudicotyledons</taxon>
        <taxon>Gunneridae</taxon>
        <taxon>Pentapetalae</taxon>
        <taxon>asterids</taxon>
        <taxon>lamiids</taxon>
        <taxon>Lamiales</taxon>
        <taxon>Gesneriaceae</taxon>
        <taxon>Didymocarpoideae</taxon>
        <taxon>Trichosporeae</taxon>
        <taxon>Loxocarpinae</taxon>
        <taxon>Dorcoceras</taxon>
    </lineage>
</organism>
<evidence type="ECO:0000256" key="4">
    <source>
        <dbReference type="ARBA" id="ARBA00022568"/>
    </source>
</evidence>
<feature type="domain" description="Cation-transporting P-type ATPase C-terminal" evidence="17">
    <location>
        <begin position="168"/>
        <end position="345"/>
    </location>
</feature>
<dbReference type="OrthoDB" id="3352408at2759"/>
<keyword evidence="10" id="KW-0460">Magnesium</keyword>
<dbReference type="GO" id="GO:0046872">
    <property type="term" value="F:metal ion binding"/>
    <property type="evidence" value="ECO:0007669"/>
    <property type="project" value="UniProtKB-KW"/>
</dbReference>
<evidence type="ECO:0000256" key="10">
    <source>
        <dbReference type="ARBA" id="ARBA00022842"/>
    </source>
</evidence>
<evidence type="ECO:0000256" key="9">
    <source>
        <dbReference type="ARBA" id="ARBA00022840"/>
    </source>
</evidence>
<keyword evidence="6" id="KW-0479">Metal-binding</keyword>
<accession>A0A2Z7B811</accession>
<keyword evidence="7" id="KW-0547">Nucleotide-binding</keyword>
<proteinExistence type="predicted"/>
<dbReference type="InterPro" id="IPR036412">
    <property type="entry name" value="HAD-like_sf"/>
</dbReference>
<dbReference type="GO" id="GO:0005524">
    <property type="term" value="F:ATP binding"/>
    <property type="evidence" value="ECO:0007669"/>
    <property type="project" value="UniProtKB-KW"/>
</dbReference>
<dbReference type="InterPro" id="IPR001757">
    <property type="entry name" value="P_typ_ATPase"/>
</dbReference>
<dbReference type="InterPro" id="IPR023298">
    <property type="entry name" value="ATPase_P-typ_TM_dom_sf"/>
</dbReference>
<dbReference type="InterPro" id="IPR006068">
    <property type="entry name" value="ATPase_P-typ_cation-transptr_C"/>
</dbReference>
<keyword evidence="8" id="KW-0106">Calcium</keyword>
<protein>
    <recommendedName>
        <fullName evidence="2">P-type Ca(2+) transporter</fullName>
        <ecNumber evidence="2">7.2.2.10</ecNumber>
    </recommendedName>
</protein>
<dbReference type="Proteomes" id="UP000250235">
    <property type="component" value="Unassembled WGS sequence"/>
</dbReference>
<dbReference type="NCBIfam" id="TIGR01494">
    <property type="entry name" value="ATPase_P-type"/>
    <property type="match status" value="1"/>
</dbReference>
<dbReference type="GO" id="GO:0012505">
    <property type="term" value="C:endomembrane system"/>
    <property type="evidence" value="ECO:0007669"/>
    <property type="project" value="UniProtKB-SubCell"/>
</dbReference>
<reference evidence="18 19" key="1">
    <citation type="journal article" date="2015" name="Proc. Natl. Acad. Sci. U.S.A.">
        <title>The resurrection genome of Boea hygrometrica: A blueprint for survival of dehydration.</title>
        <authorList>
            <person name="Xiao L."/>
            <person name="Yang G."/>
            <person name="Zhang L."/>
            <person name="Yang X."/>
            <person name="Zhao S."/>
            <person name="Ji Z."/>
            <person name="Zhou Q."/>
            <person name="Hu M."/>
            <person name="Wang Y."/>
            <person name="Chen M."/>
            <person name="Xu Y."/>
            <person name="Jin H."/>
            <person name="Xiao X."/>
            <person name="Hu G."/>
            <person name="Bao F."/>
            <person name="Hu Y."/>
            <person name="Wan P."/>
            <person name="Li L."/>
            <person name="Deng X."/>
            <person name="Kuang T."/>
            <person name="Xiang C."/>
            <person name="Zhu J.K."/>
            <person name="Oliver M.J."/>
            <person name="He Y."/>
        </authorList>
    </citation>
    <scope>NUCLEOTIDE SEQUENCE [LARGE SCALE GENOMIC DNA]</scope>
    <source>
        <strain evidence="19">cv. XS01</strain>
    </source>
</reference>
<dbReference type="FunFam" id="1.20.1110.10:FF:000039">
    <property type="entry name" value="Calcium-transporting ATPase"/>
    <property type="match status" value="1"/>
</dbReference>
<evidence type="ECO:0000256" key="12">
    <source>
        <dbReference type="ARBA" id="ARBA00022989"/>
    </source>
</evidence>
<keyword evidence="5 16" id="KW-0812">Transmembrane</keyword>
<evidence type="ECO:0000256" key="3">
    <source>
        <dbReference type="ARBA" id="ARBA00022448"/>
    </source>
</evidence>
<comment type="subcellular location">
    <subcellularLocation>
        <location evidence="1">Endomembrane system</location>
        <topology evidence="1">Multi-pass membrane protein</topology>
    </subcellularLocation>
</comment>
<evidence type="ECO:0000256" key="6">
    <source>
        <dbReference type="ARBA" id="ARBA00022723"/>
    </source>
</evidence>
<dbReference type="AlphaFoldDB" id="A0A2Z7B811"/>
<keyword evidence="11" id="KW-1278">Translocase</keyword>
<keyword evidence="19" id="KW-1185">Reference proteome</keyword>
<evidence type="ECO:0000256" key="5">
    <source>
        <dbReference type="ARBA" id="ARBA00022692"/>
    </source>
</evidence>
<name>A0A2Z7B811_9LAMI</name>
<evidence type="ECO:0000256" key="13">
    <source>
        <dbReference type="ARBA" id="ARBA00023065"/>
    </source>
</evidence>
<evidence type="ECO:0000256" key="14">
    <source>
        <dbReference type="ARBA" id="ARBA00023136"/>
    </source>
</evidence>
<keyword evidence="3" id="KW-0813">Transport</keyword>
<keyword evidence="4" id="KW-0109">Calcium transport</keyword>
<evidence type="ECO:0000313" key="18">
    <source>
        <dbReference type="EMBL" id="KZV28017.1"/>
    </source>
</evidence>
<dbReference type="Gene3D" id="1.20.1110.10">
    <property type="entry name" value="Calcium-transporting ATPase, transmembrane domain"/>
    <property type="match status" value="1"/>
</dbReference>
<dbReference type="Pfam" id="PF00689">
    <property type="entry name" value="Cation_ATPase_C"/>
    <property type="match status" value="1"/>
</dbReference>
<dbReference type="PANTHER" id="PTHR24093">
    <property type="entry name" value="CATION TRANSPORTING ATPASE"/>
    <property type="match status" value="1"/>
</dbReference>
<evidence type="ECO:0000256" key="1">
    <source>
        <dbReference type="ARBA" id="ARBA00004127"/>
    </source>
</evidence>
<keyword evidence="9" id="KW-0067">ATP-binding</keyword>
<dbReference type="GO" id="GO:0005886">
    <property type="term" value="C:plasma membrane"/>
    <property type="evidence" value="ECO:0007669"/>
    <property type="project" value="TreeGrafter"/>
</dbReference>
<evidence type="ECO:0000313" key="19">
    <source>
        <dbReference type="Proteomes" id="UP000250235"/>
    </source>
</evidence>
<feature type="transmembrane region" description="Helical" evidence="16">
    <location>
        <begin position="322"/>
        <end position="341"/>
    </location>
</feature>
<dbReference type="InterPro" id="IPR023214">
    <property type="entry name" value="HAD_sf"/>
</dbReference>
<feature type="transmembrane region" description="Helical" evidence="16">
    <location>
        <begin position="292"/>
        <end position="310"/>
    </location>
</feature>
<evidence type="ECO:0000259" key="17">
    <source>
        <dbReference type="Pfam" id="PF00689"/>
    </source>
</evidence>
<dbReference type="GO" id="GO:0016887">
    <property type="term" value="F:ATP hydrolysis activity"/>
    <property type="evidence" value="ECO:0007669"/>
    <property type="project" value="InterPro"/>
</dbReference>
<evidence type="ECO:0000256" key="15">
    <source>
        <dbReference type="ARBA" id="ARBA00048694"/>
    </source>
</evidence>
<dbReference type="Gene3D" id="3.40.50.1000">
    <property type="entry name" value="HAD superfamily/HAD-like"/>
    <property type="match status" value="1"/>
</dbReference>
<evidence type="ECO:0000256" key="11">
    <source>
        <dbReference type="ARBA" id="ARBA00022967"/>
    </source>
</evidence>
<evidence type="ECO:0000256" key="8">
    <source>
        <dbReference type="ARBA" id="ARBA00022837"/>
    </source>
</evidence>